<proteinExistence type="predicted"/>
<name>F1THH0_9FIRM</name>
<evidence type="ECO:0000313" key="1">
    <source>
        <dbReference type="EMBL" id="EGD46173.1"/>
    </source>
</evidence>
<protein>
    <submittedName>
        <fullName evidence="1">Uncharacterized protein</fullName>
    </submittedName>
</protein>
<keyword evidence="2" id="KW-1185">Reference proteome</keyword>
<accession>F1THH0</accession>
<dbReference type="OrthoDB" id="1956936at2"/>
<reference evidence="1" key="1">
    <citation type="submission" date="2009-07" db="EMBL/GenBank/DDBJ databases">
        <authorList>
            <consortium name="US DOE Joint Genome Institute (JGI-PGF)"/>
            <person name="Lucas S."/>
            <person name="Copeland A."/>
            <person name="Lapidus A."/>
            <person name="Glavina del Rio T."/>
            <person name="Tice H."/>
            <person name="Bruce D."/>
            <person name="Goodwin L."/>
            <person name="Pitluck S."/>
            <person name="Larimer F."/>
            <person name="Land M.L."/>
            <person name="Mouttaki H."/>
            <person name="He Z."/>
            <person name="Zhou J."/>
            <person name="Hemme C.L."/>
        </authorList>
    </citation>
    <scope>NUCLEOTIDE SEQUENCE</scope>
    <source>
        <strain evidence="1">DSM 2782</strain>
    </source>
</reference>
<gene>
    <name evidence="1" type="ORF">Cpap_0467</name>
</gene>
<organism evidence="1 2">
    <name type="scientific">Ruminiclostridium papyrosolvens DSM 2782</name>
    <dbReference type="NCBI Taxonomy" id="588581"/>
    <lineage>
        <taxon>Bacteria</taxon>
        <taxon>Bacillati</taxon>
        <taxon>Bacillota</taxon>
        <taxon>Clostridia</taxon>
        <taxon>Eubacteriales</taxon>
        <taxon>Oscillospiraceae</taxon>
        <taxon>Ruminiclostridium</taxon>
    </lineage>
</organism>
<evidence type="ECO:0000313" key="2">
    <source>
        <dbReference type="Proteomes" id="UP000003860"/>
    </source>
</evidence>
<dbReference type="Proteomes" id="UP000003860">
    <property type="component" value="Unassembled WGS sequence"/>
</dbReference>
<dbReference type="EMBL" id="ACXX02000016">
    <property type="protein sequence ID" value="EGD46173.1"/>
    <property type="molecule type" value="Genomic_DNA"/>
</dbReference>
<dbReference type="RefSeq" id="WP_004621878.1">
    <property type="nucleotide sequence ID" value="NZ_ACXX02000016.1"/>
</dbReference>
<reference evidence="1" key="2">
    <citation type="submission" date="2011-01" db="EMBL/GenBank/DDBJ databases">
        <title>The Non-contiguous Finished genome of Clostridium papyrosolvens.</title>
        <authorList>
            <person name="Lucas S."/>
            <person name="Copeland A."/>
            <person name="Lapidus A."/>
            <person name="Cheng J.-F."/>
            <person name="Goodwin L."/>
            <person name="Pitluck S."/>
            <person name="Misra M."/>
            <person name="Chertkov O."/>
            <person name="Detter J.C."/>
            <person name="Han C."/>
            <person name="Tapia R."/>
            <person name="Land M."/>
            <person name="Hauser L."/>
            <person name="Kyrpides N."/>
            <person name="Ivanova N."/>
            <person name="Pagani I."/>
            <person name="Mouttaki H."/>
            <person name="He Z."/>
            <person name="Zhou J."/>
            <person name="Hemme C.L."/>
            <person name="Woyke T."/>
        </authorList>
    </citation>
    <scope>NUCLEOTIDE SEQUENCE [LARGE SCALE GENOMIC DNA]</scope>
    <source>
        <strain evidence="1">DSM 2782</strain>
    </source>
</reference>
<sequence length="89" mass="10085">MSFAIIIIFVVFGVALYFLQTSNHEKKIYEQVEAIGGKVITIERRALRTGPFILAGKGRTVYKIEYEAEGQLKEGWVKFGGLFGADWRL</sequence>
<dbReference type="AlphaFoldDB" id="F1THH0"/>
<comment type="caution">
    <text evidence="1">The sequence shown here is derived from an EMBL/GenBank/DDBJ whole genome shotgun (WGS) entry which is preliminary data.</text>
</comment>